<accession>A0A1E7F794</accession>
<dbReference type="InterPro" id="IPR025209">
    <property type="entry name" value="DUF4209"/>
</dbReference>
<dbReference type="InterPro" id="IPR039635">
    <property type="entry name" value="ERMARD"/>
</dbReference>
<dbReference type="Proteomes" id="UP000095751">
    <property type="component" value="Unassembled WGS sequence"/>
</dbReference>
<sequence length="642" mass="72470">MQISRDNDDEILDDFDAENIDLYKYVHPSIRKVLVMESDNTIFDDFCGFRNSNNNIIDDCSDSTKTVLVNSDNYIINWNLLEEFIEWEKTKTKSGVPSGAPSLDQQDNNNISVETLVTLASQSELAIFQDNNIHISTIIDNDNIEVLPSPIRGLLKMIPHNDDDDLGAHTLIATLIAVNMVENSIRHLIGKQHGRAPLLKNMIEIIASKESEKDHDDNHRHNHPPKILAAVLQTLLLPKNNGINLRNLLWHGFLPVINRKWFALSISLVLSLDELASSSSFDVPCNDNDDNNNNLDENLESLVVMRQHEALVTILDHGKHIRSSREMLTTLEEQITRRSDNSIPRSHQELIKVVLENYMNYPIIFASVTSPLIEHILRIMWCNENQQKKCIAEPESYYVTLDGHGQKDKHEIMIMPYFSSQPQQQQEITEGTGATKGIIRNRLVYRLGAPTTAFLIDMFLSPSGGPNIRASVAHGIFNRYLFEELGNIEVQDSVPHNNSNTFELEDMVNALISVLHILCDDSQYDDIACESNPNYKMNDALSSYRPCFSFSALLLSEVDNMVDQISLSITSGNMPVIRYPATRYSNLTDDVLFVAVKRSRMVVSTFSTTKTFDRALSALAQYTAGKAVKAIIKEVIRNASVE</sequence>
<dbReference type="EMBL" id="KV784361">
    <property type="protein sequence ID" value="OEU14052.1"/>
    <property type="molecule type" value="Genomic_DNA"/>
</dbReference>
<dbReference type="OrthoDB" id="49386at2759"/>
<gene>
    <name evidence="2" type="ORF">FRACYDRAFT_242406</name>
</gene>
<dbReference type="Pfam" id="PF13910">
    <property type="entry name" value="DUF4209"/>
    <property type="match status" value="1"/>
</dbReference>
<keyword evidence="3" id="KW-1185">Reference proteome</keyword>
<dbReference type="KEGG" id="fcy:FRACYDRAFT_242406"/>
<dbReference type="AlphaFoldDB" id="A0A1E7F794"/>
<name>A0A1E7F794_9STRA</name>
<dbReference type="InParanoid" id="A0A1E7F794"/>
<evidence type="ECO:0000259" key="1">
    <source>
        <dbReference type="Pfam" id="PF13910"/>
    </source>
</evidence>
<organism evidence="2 3">
    <name type="scientific">Fragilariopsis cylindrus CCMP1102</name>
    <dbReference type="NCBI Taxonomy" id="635003"/>
    <lineage>
        <taxon>Eukaryota</taxon>
        <taxon>Sar</taxon>
        <taxon>Stramenopiles</taxon>
        <taxon>Ochrophyta</taxon>
        <taxon>Bacillariophyta</taxon>
        <taxon>Bacillariophyceae</taxon>
        <taxon>Bacillariophycidae</taxon>
        <taxon>Bacillariales</taxon>
        <taxon>Bacillariaceae</taxon>
        <taxon>Fragilariopsis</taxon>
    </lineage>
</organism>
<reference evidence="2 3" key="1">
    <citation type="submission" date="2016-09" db="EMBL/GenBank/DDBJ databases">
        <title>Extensive genetic diversity and differential bi-allelic expression allows diatom success in the polar Southern Ocean.</title>
        <authorList>
            <consortium name="DOE Joint Genome Institute"/>
            <person name="Mock T."/>
            <person name="Otillar R.P."/>
            <person name="Strauss J."/>
            <person name="Dupont C."/>
            <person name="Frickenhaus S."/>
            <person name="Maumus F."/>
            <person name="Mcmullan M."/>
            <person name="Sanges R."/>
            <person name="Schmutz J."/>
            <person name="Toseland A."/>
            <person name="Valas R."/>
            <person name="Veluchamy A."/>
            <person name="Ward B.J."/>
            <person name="Allen A."/>
            <person name="Barry K."/>
            <person name="Falciatore A."/>
            <person name="Ferrante M."/>
            <person name="Fortunato A.E."/>
            <person name="Gloeckner G."/>
            <person name="Gruber A."/>
            <person name="Hipkin R."/>
            <person name="Janech M."/>
            <person name="Kroth P."/>
            <person name="Leese F."/>
            <person name="Lindquist E."/>
            <person name="Lyon B.R."/>
            <person name="Martin J."/>
            <person name="Mayer C."/>
            <person name="Parker M."/>
            <person name="Quesneville H."/>
            <person name="Raymond J."/>
            <person name="Uhlig C."/>
            <person name="Valentin K.U."/>
            <person name="Worden A.Z."/>
            <person name="Armbrust E.V."/>
            <person name="Bowler C."/>
            <person name="Green B."/>
            <person name="Moulton V."/>
            <person name="Van Oosterhout C."/>
            <person name="Grigoriev I."/>
        </authorList>
    </citation>
    <scope>NUCLEOTIDE SEQUENCE [LARGE SCALE GENOMIC DNA]</scope>
    <source>
        <strain evidence="2 3">CCMP1102</strain>
    </source>
</reference>
<protein>
    <recommendedName>
        <fullName evidence="1">DUF4209 domain-containing protein</fullName>
    </recommendedName>
</protein>
<evidence type="ECO:0000313" key="2">
    <source>
        <dbReference type="EMBL" id="OEU14052.1"/>
    </source>
</evidence>
<evidence type="ECO:0000313" key="3">
    <source>
        <dbReference type="Proteomes" id="UP000095751"/>
    </source>
</evidence>
<feature type="domain" description="DUF4209" evidence="1">
    <location>
        <begin position="234"/>
        <end position="255"/>
    </location>
</feature>
<proteinExistence type="predicted"/>
<dbReference type="PANTHER" id="PTHR31701">
    <property type="entry name" value="ENDOPLASMIC RETICULUM MEMBRANE-ASSOCIATED RNA DEGRADATION PROTEIN"/>
    <property type="match status" value="1"/>
</dbReference>
<dbReference type="PANTHER" id="PTHR31701:SF2">
    <property type="entry name" value="ENDOPLASMIC RETICULUM MEMBRANE-ASSOCIATED RNA DEGRADATION PROTEIN"/>
    <property type="match status" value="1"/>
</dbReference>